<reference evidence="3 4" key="1">
    <citation type="submission" date="2020-07" db="EMBL/GenBank/DDBJ databases">
        <title>Alkalicella. sp. LB2 genome.</title>
        <authorList>
            <person name="Postec A."/>
            <person name="Quemeneur M."/>
        </authorList>
    </citation>
    <scope>NUCLEOTIDE SEQUENCE [LARGE SCALE GENOMIC DNA]</scope>
    <source>
        <strain evidence="3 4">LB2</strain>
    </source>
</reference>
<keyword evidence="4" id="KW-1185">Reference proteome</keyword>
<gene>
    <name evidence="3" type="ORF">HYG86_05890</name>
</gene>
<dbReference type="Pfam" id="PF20251">
    <property type="entry name" value="Big_14"/>
    <property type="match status" value="1"/>
</dbReference>
<dbReference type="InterPro" id="IPR046878">
    <property type="entry name" value="Big_14"/>
</dbReference>
<dbReference type="KEGG" id="acae:HYG86_05890"/>
<name>A0A7G9W6M4_ALKCA</name>
<dbReference type="EMBL" id="CP058559">
    <property type="protein sequence ID" value="QNO14336.1"/>
    <property type="molecule type" value="Genomic_DNA"/>
</dbReference>
<dbReference type="AlphaFoldDB" id="A0A7G9W6M4"/>
<keyword evidence="1" id="KW-1133">Transmembrane helix</keyword>
<accession>A0A7G9W6M4</accession>
<protein>
    <recommendedName>
        <fullName evidence="2">Bacterial Ig-like domain-containing protein</fullName>
    </recommendedName>
</protein>
<keyword evidence="1" id="KW-0812">Transmembrane</keyword>
<proteinExistence type="predicted"/>
<evidence type="ECO:0000313" key="3">
    <source>
        <dbReference type="EMBL" id="QNO14336.1"/>
    </source>
</evidence>
<sequence length="134" mass="15509">MNSRKIILAVLIVVIIIIVYVSTNNSPQLSLNVDVISSGDDLTITINNRSWNTIYFGQKYEIQRYTNNEWETIYIPDGWEDIAYSLKPRKKFEQVILFVPSEPGQYRILKEVFSDLSDEETAKIIIAEFTVSKQ</sequence>
<feature type="domain" description="Bacterial Ig-like" evidence="2">
    <location>
        <begin position="29"/>
        <end position="118"/>
    </location>
</feature>
<evidence type="ECO:0000259" key="2">
    <source>
        <dbReference type="Pfam" id="PF20251"/>
    </source>
</evidence>
<organism evidence="3 4">
    <name type="scientific">Alkalicella caledoniensis</name>
    <dbReference type="NCBI Taxonomy" id="2731377"/>
    <lineage>
        <taxon>Bacteria</taxon>
        <taxon>Bacillati</taxon>
        <taxon>Bacillota</taxon>
        <taxon>Clostridia</taxon>
        <taxon>Eubacteriales</taxon>
        <taxon>Proteinivoracaceae</taxon>
        <taxon>Alkalicella</taxon>
    </lineage>
</organism>
<evidence type="ECO:0000313" key="4">
    <source>
        <dbReference type="Proteomes" id="UP000516160"/>
    </source>
</evidence>
<feature type="transmembrane region" description="Helical" evidence="1">
    <location>
        <begin position="6"/>
        <end position="23"/>
    </location>
</feature>
<keyword evidence="1" id="KW-0472">Membrane</keyword>
<dbReference type="RefSeq" id="WP_213167992.1">
    <property type="nucleotide sequence ID" value="NZ_CP058559.1"/>
</dbReference>
<evidence type="ECO:0000256" key="1">
    <source>
        <dbReference type="SAM" id="Phobius"/>
    </source>
</evidence>
<dbReference type="Proteomes" id="UP000516160">
    <property type="component" value="Chromosome"/>
</dbReference>